<name>A0AAE0DQ13_9LECA</name>
<keyword evidence="2" id="KW-1185">Reference proteome</keyword>
<dbReference type="InterPro" id="IPR050275">
    <property type="entry name" value="PGM_Phosphatase"/>
</dbReference>
<dbReference type="InterPro" id="IPR013078">
    <property type="entry name" value="His_Pase_superF_clade-1"/>
</dbReference>
<dbReference type="Proteomes" id="UP001276659">
    <property type="component" value="Unassembled WGS sequence"/>
</dbReference>
<dbReference type="Gene3D" id="3.40.50.1240">
    <property type="entry name" value="Phosphoglycerate mutase-like"/>
    <property type="match status" value="1"/>
</dbReference>
<proteinExistence type="predicted"/>
<organism evidence="1 2">
    <name type="scientific">Lepraria neglecta</name>
    <dbReference type="NCBI Taxonomy" id="209136"/>
    <lineage>
        <taxon>Eukaryota</taxon>
        <taxon>Fungi</taxon>
        <taxon>Dikarya</taxon>
        <taxon>Ascomycota</taxon>
        <taxon>Pezizomycotina</taxon>
        <taxon>Lecanoromycetes</taxon>
        <taxon>OSLEUM clade</taxon>
        <taxon>Lecanoromycetidae</taxon>
        <taxon>Lecanorales</taxon>
        <taxon>Lecanorineae</taxon>
        <taxon>Stereocaulaceae</taxon>
        <taxon>Lepraria</taxon>
    </lineage>
</organism>
<dbReference type="GO" id="GO:0005737">
    <property type="term" value="C:cytoplasm"/>
    <property type="evidence" value="ECO:0007669"/>
    <property type="project" value="TreeGrafter"/>
</dbReference>
<accession>A0AAE0DQ13</accession>
<comment type="caution">
    <text evidence="1">The sequence shown here is derived from an EMBL/GenBank/DDBJ whole genome shotgun (WGS) entry which is preliminary data.</text>
</comment>
<dbReference type="GO" id="GO:0016791">
    <property type="term" value="F:phosphatase activity"/>
    <property type="evidence" value="ECO:0007669"/>
    <property type="project" value="TreeGrafter"/>
</dbReference>
<dbReference type="EMBL" id="JASNWA010000003">
    <property type="protein sequence ID" value="KAK3178886.1"/>
    <property type="molecule type" value="Genomic_DNA"/>
</dbReference>
<dbReference type="Pfam" id="PF00300">
    <property type="entry name" value="His_Phos_1"/>
    <property type="match status" value="1"/>
</dbReference>
<protein>
    <recommendedName>
        <fullName evidence="3">Phosphoglycerate mutase-like protein</fullName>
    </recommendedName>
</protein>
<dbReference type="CDD" id="cd07040">
    <property type="entry name" value="HP"/>
    <property type="match status" value="1"/>
</dbReference>
<dbReference type="SMART" id="SM00855">
    <property type="entry name" value="PGAM"/>
    <property type="match status" value="1"/>
</dbReference>
<dbReference type="PANTHER" id="PTHR48100:SF32">
    <property type="entry name" value="ANCHORED PROTEIN, PUTATIVE (AFU_ORTHOLOGUE AFUA_1G10590)-RELATED"/>
    <property type="match status" value="1"/>
</dbReference>
<reference evidence="1" key="1">
    <citation type="submission" date="2022-11" db="EMBL/GenBank/DDBJ databases">
        <title>Chromosomal genome sequence assembly and mating type (MAT) locus characterization of the leprose asexual lichenized fungus Lepraria neglecta (Nyl.) Erichsen.</title>
        <authorList>
            <person name="Allen J.L."/>
            <person name="Pfeffer B."/>
        </authorList>
    </citation>
    <scope>NUCLEOTIDE SEQUENCE</scope>
    <source>
        <strain evidence="1">Allen 5258</strain>
    </source>
</reference>
<dbReference type="AlphaFoldDB" id="A0AAE0DQ13"/>
<evidence type="ECO:0000313" key="1">
    <source>
        <dbReference type="EMBL" id="KAK3178886.1"/>
    </source>
</evidence>
<dbReference type="PANTHER" id="PTHR48100">
    <property type="entry name" value="BROAD-SPECIFICITY PHOSPHATASE YOR283W-RELATED"/>
    <property type="match status" value="1"/>
</dbReference>
<sequence length="437" mass="48816">MSQYATENFKVEAIYYSGSRLVLNCLAMRRQLGIDWLGLTDQVTANLVWTGVPGSLDLLNGSDVQRVPLPNRKNVLMSASIDSTDSGSGHVYPNDEENHKIHKATVDARVIRYINYTTITGYFLQDDPSTNVTSFDFMTTNFGLINRTYVTDGNDPHHNLTQWQRFERQVSQFNRDAPHHTQYKLLYMGRHGDGYHNDAQAYYGTPAWNCYYSELDGNSTVTWSDAHLSPLGVTQALAVNAFWASEIECQKIPRPQSYYTSPLTRCLQTANYTFNGLDLPAKHPFVPEVKEYFRESISGHTCDRRSNETYIHDSFPSYMIEPGFTENDQLWEALQGETNDDQDIRSKKVLDQVFSTDCSTYISITSHSGEIGSILRVLGHQVFGLNTGASIPVLVKAQIVGGTAPTTASEPFTPLCTCTSPPSVTATTSVCSYPTPT</sequence>
<evidence type="ECO:0000313" key="2">
    <source>
        <dbReference type="Proteomes" id="UP001276659"/>
    </source>
</evidence>
<evidence type="ECO:0008006" key="3">
    <source>
        <dbReference type="Google" id="ProtNLM"/>
    </source>
</evidence>
<dbReference type="InterPro" id="IPR029033">
    <property type="entry name" value="His_PPase_superfam"/>
</dbReference>
<dbReference type="SUPFAM" id="SSF53254">
    <property type="entry name" value="Phosphoglycerate mutase-like"/>
    <property type="match status" value="1"/>
</dbReference>
<gene>
    <name evidence="1" type="ORF">OEA41_001023</name>
</gene>